<dbReference type="EMBL" id="VSRR010008543">
    <property type="protein sequence ID" value="MPC48898.1"/>
    <property type="molecule type" value="Genomic_DNA"/>
</dbReference>
<evidence type="ECO:0000313" key="1">
    <source>
        <dbReference type="EMBL" id="MPC48898.1"/>
    </source>
</evidence>
<reference evidence="1 2" key="1">
    <citation type="submission" date="2019-05" db="EMBL/GenBank/DDBJ databases">
        <title>Another draft genome of Portunus trituberculatus and its Hox gene families provides insights of decapod evolution.</title>
        <authorList>
            <person name="Jeong J.-H."/>
            <person name="Song I."/>
            <person name="Kim S."/>
            <person name="Choi T."/>
            <person name="Kim D."/>
            <person name="Ryu S."/>
            <person name="Kim W."/>
        </authorList>
    </citation>
    <scope>NUCLEOTIDE SEQUENCE [LARGE SCALE GENOMIC DNA]</scope>
    <source>
        <tissue evidence="1">Muscle</tissue>
    </source>
</reference>
<gene>
    <name evidence="1" type="ORF">E2C01_042684</name>
</gene>
<organism evidence="1 2">
    <name type="scientific">Portunus trituberculatus</name>
    <name type="common">Swimming crab</name>
    <name type="synonym">Neptunus trituberculatus</name>
    <dbReference type="NCBI Taxonomy" id="210409"/>
    <lineage>
        <taxon>Eukaryota</taxon>
        <taxon>Metazoa</taxon>
        <taxon>Ecdysozoa</taxon>
        <taxon>Arthropoda</taxon>
        <taxon>Crustacea</taxon>
        <taxon>Multicrustacea</taxon>
        <taxon>Malacostraca</taxon>
        <taxon>Eumalacostraca</taxon>
        <taxon>Eucarida</taxon>
        <taxon>Decapoda</taxon>
        <taxon>Pleocyemata</taxon>
        <taxon>Brachyura</taxon>
        <taxon>Eubrachyura</taxon>
        <taxon>Portunoidea</taxon>
        <taxon>Portunidae</taxon>
        <taxon>Portuninae</taxon>
        <taxon>Portunus</taxon>
    </lineage>
</organism>
<keyword evidence="2" id="KW-1185">Reference proteome</keyword>
<protein>
    <submittedName>
        <fullName evidence="1">Uncharacterized protein</fullName>
    </submittedName>
</protein>
<proteinExistence type="predicted"/>
<sequence length="81" mass="8937">MHLQPYVCRDDPLAQQLGPVYGLFPELQTLVGLEVEEGALHIFPHNNNTHAALKAWLIAVREGHSTPSGKLITFITMSCSL</sequence>
<dbReference type="Proteomes" id="UP000324222">
    <property type="component" value="Unassembled WGS sequence"/>
</dbReference>
<evidence type="ECO:0000313" key="2">
    <source>
        <dbReference type="Proteomes" id="UP000324222"/>
    </source>
</evidence>
<dbReference type="AlphaFoldDB" id="A0A5B7FVG7"/>
<comment type="caution">
    <text evidence="1">The sequence shown here is derived from an EMBL/GenBank/DDBJ whole genome shotgun (WGS) entry which is preliminary data.</text>
</comment>
<name>A0A5B7FVG7_PORTR</name>
<accession>A0A5B7FVG7</accession>